<sequence>MKNIIKLSIPLTFLVSLFFACSFKPFNKIQIKVQPTLEAPLGVREFSANSYLSKEKIQKILTDKTKDEKTKANTIKRIAVYDYIPKSEQDPNRKKQLRYLIHYSITDIDLNFDNYADVIGDTLSAEMEEQQISFVTPKIETSQTVHIPFSDINTGLLNAIGKGKNSLSIPRVSKSSLTQVPANLLDIGFKGFQKLEFGENSSLIITVTRGVPSQDFYAVEKATLMNGSETVARWNGTAPTDPIRFNLSNKSLSPSATINLMVKSNKDESNIPIQVAYKLEGKIKKAEGITIDPIEVSIPEISFPLDIDKKFQSAKIAVGEAKMQAILPAAWKGIIPNIKRSIQQTDGLYFRDPGFTPSNTALSLTNQTVNKNPINVSATMQIVFNNATITETEPIPLQTEIKIEKFDSVSFKPEHNLEYKYKQKFSQDVQKWLTAIEFNKVIAEIEIQNGLPQGSGSENTIKTTAKSKAFNIPETTEEFPADKTTTKKIEGGKNLKIKFGRNPDIDFTVKIFPPGYDEVNKTITVYNISSGQELSFKGKVKIIFDWKTLTVDSGQTVKDSYPEDSTYIDLSEVSAILKKSHLKIHEIPAYFYIGSPALKDKKVKPKVKIWANTTNSTGEKQKIIMASNNDPATADYVEKEVKEKSLPIPLADEKIPYTGEIPENAVKLKKEKDNNAWATFMDIINEYPESLKIYYEFDLGEIILNKEDIKLLLDKDRNTKLQADILIDVPVGFEVTEDSTLSFADIMDEKRTDIFGREQGSTSSTVDTISQYLHSVLLCAKVENTTGLASAFTLQAFDKDKKPIFDPKELMVGQASNEAQILFTGQELQKIKDTIPFIPEIVMKIPKGNYYIERDAKLKANLSIIANTDIDYTYDMTGSKEH</sequence>
<evidence type="ECO:0000313" key="1">
    <source>
        <dbReference type="EMBL" id="CEM62150.1"/>
    </source>
</evidence>
<dbReference type="RefSeq" id="WP_044634717.1">
    <property type="nucleotide sequence ID" value="NZ_CDNC01000023.1"/>
</dbReference>
<protein>
    <recommendedName>
        <fullName evidence="3">Lipoprotein</fullName>
    </recommendedName>
</protein>
<organism evidence="1 2">
    <name type="scientific">Treponema phagedenis</name>
    <dbReference type="NCBI Taxonomy" id="162"/>
    <lineage>
        <taxon>Bacteria</taxon>
        <taxon>Pseudomonadati</taxon>
        <taxon>Spirochaetota</taxon>
        <taxon>Spirochaetia</taxon>
        <taxon>Spirochaetales</taxon>
        <taxon>Treponemataceae</taxon>
        <taxon>Treponema</taxon>
    </lineage>
</organism>
<reference evidence="2" key="1">
    <citation type="submission" date="2015-01" db="EMBL/GenBank/DDBJ databases">
        <authorList>
            <person name="Manzoor Shahid"/>
            <person name="Zubair Saima"/>
        </authorList>
    </citation>
    <scope>NUCLEOTIDE SEQUENCE [LARGE SCALE GENOMIC DNA]</scope>
    <source>
        <strain evidence="2">V1</strain>
    </source>
</reference>
<dbReference type="EMBL" id="CDNC01000023">
    <property type="protein sequence ID" value="CEM62150.1"/>
    <property type="molecule type" value="Genomic_DNA"/>
</dbReference>
<evidence type="ECO:0000313" key="2">
    <source>
        <dbReference type="Proteomes" id="UP000042527"/>
    </source>
</evidence>
<dbReference type="AlphaFoldDB" id="A0A0B7GYX3"/>
<proteinExistence type="predicted"/>
<keyword evidence="2" id="KW-1185">Reference proteome</keyword>
<name>A0A0B7GYX3_TREPH</name>
<accession>A0A0B7GYX3</accession>
<dbReference type="OrthoDB" id="357413at2"/>
<evidence type="ECO:0008006" key="3">
    <source>
        <dbReference type="Google" id="ProtNLM"/>
    </source>
</evidence>
<dbReference type="Proteomes" id="UP000042527">
    <property type="component" value="Unassembled WGS sequence"/>
</dbReference>
<dbReference type="PROSITE" id="PS51257">
    <property type="entry name" value="PROKAR_LIPOPROTEIN"/>
    <property type="match status" value="1"/>
</dbReference>
<gene>
    <name evidence="1" type="ORF">TPHV1_30045</name>
</gene>